<proteinExistence type="predicted"/>
<evidence type="ECO:0000313" key="2">
    <source>
        <dbReference type="EMBL" id="PLW28831.1"/>
    </source>
</evidence>
<dbReference type="AlphaFoldDB" id="A0A2N5TTM4"/>
<organism evidence="2 3">
    <name type="scientific">Puccinia coronata f. sp. avenae</name>
    <dbReference type="NCBI Taxonomy" id="200324"/>
    <lineage>
        <taxon>Eukaryota</taxon>
        <taxon>Fungi</taxon>
        <taxon>Dikarya</taxon>
        <taxon>Basidiomycota</taxon>
        <taxon>Pucciniomycotina</taxon>
        <taxon>Pucciniomycetes</taxon>
        <taxon>Pucciniales</taxon>
        <taxon>Pucciniaceae</taxon>
        <taxon>Puccinia</taxon>
    </lineage>
</organism>
<feature type="region of interest" description="Disordered" evidence="1">
    <location>
        <begin position="1"/>
        <end position="90"/>
    </location>
</feature>
<feature type="compositionally biased region" description="Polar residues" evidence="1">
    <location>
        <begin position="70"/>
        <end position="90"/>
    </location>
</feature>
<evidence type="ECO:0000313" key="3">
    <source>
        <dbReference type="Proteomes" id="UP000235392"/>
    </source>
</evidence>
<dbReference type="EMBL" id="PGCI01000351">
    <property type="protein sequence ID" value="PLW28831.1"/>
    <property type="molecule type" value="Genomic_DNA"/>
</dbReference>
<protein>
    <submittedName>
        <fullName evidence="2">Uncharacterized protein</fullName>
    </submittedName>
</protein>
<reference evidence="2 3" key="1">
    <citation type="submission" date="2017-11" db="EMBL/GenBank/DDBJ databases">
        <title>De novo assembly and phasing of dikaryotic genomes from two isolates of Puccinia coronata f. sp. avenae, the causal agent of oat crown rust.</title>
        <authorList>
            <person name="Miller M.E."/>
            <person name="Zhang Y."/>
            <person name="Omidvar V."/>
            <person name="Sperschneider J."/>
            <person name="Schwessinger B."/>
            <person name="Raley C."/>
            <person name="Palmer J.M."/>
            <person name="Garnica D."/>
            <person name="Upadhyaya N."/>
            <person name="Rathjen J."/>
            <person name="Taylor J.M."/>
            <person name="Park R.F."/>
            <person name="Dodds P.N."/>
            <person name="Hirsch C.D."/>
            <person name="Kianian S.F."/>
            <person name="Figueroa M."/>
        </authorList>
    </citation>
    <scope>NUCLEOTIDE SEQUENCE [LARGE SCALE GENOMIC DNA]</scope>
    <source>
        <strain evidence="2">12SD80</strain>
    </source>
</reference>
<comment type="caution">
    <text evidence="2">The sequence shown here is derived from an EMBL/GenBank/DDBJ whole genome shotgun (WGS) entry which is preliminary data.</text>
</comment>
<evidence type="ECO:0000256" key="1">
    <source>
        <dbReference type="SAM" id="MobiDB-lite"/>
    </source>
</evidence>
<accession>A0A2N5TTM4</accession>
<name>A0A2N5TTM4_9BASI</name>
<sequence>MPSHLRNGKDHSFEQLRAAEQAAKQDAERLRQQQRLAEIASRHSAFEQPSDRLGQYNQFPSVGNPISAGYPSSSVGQSSAANYYSPSGDQPTVGYTFSPAALERLRQTHQGIAPSEVFSQAPSTTLASNRSTPIPHPVERQAFAVARREAPPPLMAGSTTPIPTCPLAPMSVHHRGRDMLINPSPYNQVAIRGREMSVDTEMPAQDKLTTISNIFQGQWLLFVNAKEANNYRLMRIALNQAISTQDTLTNIFGMQHMMERSRQRPGLNLS</sequence>
<gene>
    <name evidence="2" type="ORF">PCASD_17848</name>
</gene>
<dbReference type="Proteomes" id="UP000235392">
    <property type="component" value="Unassembled WGS sequence"/>
</dbReference>